<reference evidence="2 3" key="1">
    <citation type="submission" date="2019-02" db="EMBL/GenBank/DDBJ databases">
        <title>Deep-cultivation of Planctomycetes and their phenomic and genomic characterization uncovers novel biology.</title>
        <authorList>
            <person name="Wiegand S."/>
            <person name="Jogler M."/>
            <person name="Boedeker C."/>
            <person name="Pinto D."/>
            <person name="Vollmers J."/>
            <person name="Rivas-Marin E."/>
            <person name="Kohn T."/>
            <person name="Peeters S.H."/>
            <person name="Heuer A."/>
            <person name="Rast P."/>
            <person name="Oberbeckmann S."/>
            <person name="Bunk B."/>
            <person name="Jeske O."/>
            <person name="Meyerdierks A."/>
            <person name="Storesund J.E."/>
            <person name="Kallscheuer N."/>
            <person name="Luecker S."/>
            <person name="Lage O.M."/>
            <person name="Pohl T."/>
            <person name="Merkel B.J."/>
            <person name="Hornburger P."/>
            <person name="Mueller R.-W."/>
            <person name="Bruemmer F."/>
            <person name="Labrenz M."/>
            <person name="Spormann A.M."/>
            <person name="Op Den Camp H."/>
            <person name="Overmann J."/>
            <person name="Amann R."/>
            <person name="Jetten M.S.M."/>
            <person name="Mascher T."/>
            <person name="Medema M.H."/>
            <person name="Devos D.P."/>
            <person name="Kaster A.-K."/>
            <person name="Ovreas L."/>
            <person name="Rohde M."/>
            <person name="Galperin M.Y."/>
            <person name="Jogler C."/>
        </authorList>
    </citation>
    <scope>NUCLEOTIDE SEQUENCE [LARGE SCALE GENOMIC DNA]</scope>
    <source>
        <strain evidence="2 3">Poly59</strain>
    </source>
</reference>
<dbReference type="RefSeq" id="WP_146534059.1">
    <property type="nucleotide sequence ID" value="NZ_SJPX01000002.1"/>
</dbReference>
<protein>
    <recommendedName>
        <fullName evidence="1">BON domain-containing protein</fullName>
    </recommendedName>
</protein>
<comment type="caution">
    <text evidence="2">The sequence shown here is derived from an EMBL/GenBank/DDBJ whole genome shotgun (WGS) entry which is preliminary data.</text>
</comment>
<dbReference type="AlphaFoldDB" id="A0A5C6F785"/>
<dbReference type="InterPro" id="IPR007055">
    <property type="entry name" value="BON_dom"/>
</dbReference>
<evidence type="ECO:0000313" key="2">
    <source>
        <dbReference type="EMBL" id="TWU55966.1"/>
    </source>
</evidence>
<organism evidence="2 3">
    <name type="scientific">Rubripirellula reticaptiva</name>
    <dbReference type="NCBI Taxonomy" id="2528013"/>
    <lineage>
        <taxon>Bacteria</taxon>
        <taxon>Pseudomonadati</taxon>
        <taxon>Planctomycetota</taxon>
        <taxon>Planctomycetia</taxon>
        <taxon>Pirellulales</taxon>
        <taxon>Pirellulaceae</taxon>
        <taxon>Rubripirellula</taxon>
    </lineage>
</organism>
<gene>
    <name evidence="2" type="ORF">Poly59_22690</name>
</gene>
<dbReference type="Proteomes" id="UP000317977">
    <property type="component" value="Unassembled WGS sequence"/>
</dbReference>
<dbReference type="Pfam" id="PF04972">
    <property type="entry name" value="BON"/>
    <property type="match status" value="1"/>
</dbReference>
<sequence length="80" mass="8709">MKSNKSRNPPANPKSLSARVERIIKRFGFDGVHVSSDKTGQVTLSGILDEVNDRALVVAIARTTPSVTVVRCEITFSKPN</sequence>
<proteinExistence type="predicted"/>
<evidence type="ECO:0000313" key="3">
    <source>
        <dbReference type="Proteomes" id="UP000317977"/>
    </source>
</evidence>
<feature type="domain" description="BON" evidence="1">
    <location>
        <begin position="26"/>
        <end position="76"/>
    </location>
</feature>
<evidence type="ECO:0000259" key="1">
    <source>
        <dbReference type="Pfam" id="PF04972"/>
    </source>
</evidence>
<dbReference type="OrthoDB" id="278703at2"/>
<dbReference type="EMBL" id="SJPX01000002">
    <property type="protein sequence ID" value="TWU55966.1"/>
    <property type="molecule type" value="Genomic_DNA"/>
</dbReference>
<keyword evidence="3" id="KW-1185">Reference proteome</keyword>
<name>A0A5C6F785_9BACT</name>
<accession>A0A5C6F785</accession>